<keyword evidence="8 12" id="KW-1133">Transmembrane helix</keyword>
<keyword evidence="11" id="KW-0325">Glycoprotein</keyword>
<dbReference type="Proteomes" id="UP000701853">
    <property type="component" value="Chromosome 3"/>
</dbReference>
<evidence type="ECO:0000256" key="11">
    <source>
        <dbReference type="ARBA" id="ARBA00023180"/>
    </source>
</evidence>
<keyword evidence="9 12" id="KW-0472">Membrane</keyword>
<evidence type="ECO:0000256" key="13">
    <source>
        <dbReference type="SAM" id="SignalP"/>
    </source>
</evidence>
<dbReference type="AlphaFoldDB" id="A0A8J5ZM64"/>
<dbReference type="SUPFAM" id="SSF48452">
    <property type="entry name" value="TPR-like"/>
    <property type="match status" value="1"/>
</dbReference>
<dbReference type="Pfam" id="PF00560">
    <property type="entry name" value="LRR_1"/>
    <property type="match status" value="5"/>
</dbReference>
<keyword evidence="3" id="KW-1003">Cell membrane</keyword>
<sequence>MATRRTSTQILLLSTLLLTKSNFLEAAESNTDSRNVVCIERERKALLEFRKGLKDPSGWLSSWLGKDCCNWNGINCSNTTGNILKLDLKTIDVCSSFGQSEALNNRTCLGGMLNPSLLNLKYLSYIDMSGNNFQGIPIPEFIGLLKNLRYLDLSEASFNGKVPHSLGNLSYLEYLDLSIFGLQVGLSSLLYLDLGAMNLSKANNWFEAINMLLSLTTLYLSSCELNGLPESLTHLDSSLVPYPRFQIGSLYNLRTLDLSSNVINGEIKGFIDALGGCGNNTLADLDLSSNNLQGNLPDSLGKLKYLRYLRLAQNSFSGKLSSLTILDLSFNSMNGTVLQNIGQLTRIITENHFWILSRLYRFASSSISKSVIFNLSRDWVPSYSLSEITVSNCQLGPAFPTWLRTQVEVSQLTLSVAGISDMIPVWFWNLTSSLWRVDLSDNQFRGKLPGSVSFVYNIGAWGLRKLVILDLSKDNLLRDVMSSLCELPSLIFLKLSFNNLSGELFLVLQNCSGLLSIDLGENRFSGTIPDLTLLKTTYQGPSPNAWVIWKRLLIWHIRFLQHVEIVSKGNVIDLSSNDLKGEIPDHITELSALVTLNLSYNHLSGKIPENIGNLQRLESSIPASMIAMTLLNHLNLSFNKLSRQIPTGNQFQTFNDPSIYQENPELCGPPLSSTWDLDSPLDFGLFVGVCFSYKTQNKTITEMEFSQADFDRLLVAEHTRKTSEVNYAKDPLDAENLTKWGGALLDLAQFQTVSDAKQMINDAISKLDEALMINPSKHETLWCMGNALSTTAFMTTDSDEAKVSFDKAAQFFQRAVDADPGNELYQKSLEVAAKAPELHMDFQKAAASQQSMGGASSASSTSTAAKKKKSSDLKYDVFGWIILAVGIFAWVGMAKSHLPPPPPR</sequence>
<dbReference type="InterPro" id="IPR003591">
    <property type="entry name" value="Leu-rich_rpt_typical-subtyp"/>
</dbReference>
<evidence type="ECO:0000256" key="2">
    <source>
        <dbReference type="ARBA" id="ARBA00009592"/>
    </source>
</evidence>
<dbReference type="SUPFAM" id="SSF52047">
    <property type="entry name" value="RNI-like"/>
    <property type="match status" value="2"/>
</dbReference>
<evidence type="ECO:0000256" key="6">
    <source>
        <dbReference type="ARBA" id="ARBA00022729"/>
    </source>
</evidence>
<evidence type="ECO:0000256" key="8">
    <source>
        <dbReference type="ARBA" id="ARBA00022989"/>
    </source>
</evidence>
<evidence type="ECO:0000256" key="10">
    <source>
        <dbReference type="ARBA" id="ARBA00023170"/>
    </source>
</evidence>
<evidence type="ECO:0000256" key="12">
    <source>
        <dbReference type="SAM" id="Phobius"/>
    </source>
</evidence>
<name>A0A8J5ZM64_9ROSI</name>
<evidence type="ECO:0000313" key="16">
    <source>
        <dbReference type="Proteomes" id="UP000701853"/>
    </source>
</evidence>
<accession>A0A8J5ZM64</accession>
<reference evidence="15 16" key="1">
    <citation type="journal article" date="2021" name="bioRxiv">
        <title>The Gossypium anomalum genome as a resource for cotton improvement and evolutionary analysis of hybrid incompatibility.</title>
        <authorList>
            <person name="Grover C.E."/>
            <person name="Yuan D."/>
            <person name="Arick M.A."/>
            <person name="Miller E.R."/>
            <person name="Hu G."/>
            <person name="Peterson D.G."/>
            <person name="Wendel J.F."/>
            <person name="Udall J.A."/>
        </authorList>
    </citation>
    <scope>NUCLEOTIDE SEQUENCE [LARGE SCALE GENOMIC DNA]</scope>
    <source>
        <strain evidence="15">JFW-Udall</strain>
        <tissue evidence="15">Leaf</tissue>
    </source>
</reference>
<evidence type="ECO:0000313" key="15">
    <source>
        <dbReference type="EMBL" id="KAG8498640.1"/>
    </source>
</evidence>
<keyword evidence="16" id="KW-1185">Reference proteome</keyword>
<organism evidence="15 16">
    <name type="scientific">Gossypium anomalum</name>
    <dbReference type="NCBI Taxonomy" id="47600"/>
    <lineage>
        <taxon>Eukaryota</taxon>
        <taxon>Viridiplantae</taxon>
        <taxon>Streptophyta</taxon>
        <taxon>Embryophyta</taxon>
        <taxon>Tracheophyta</taxon>
        <taxon>Spermatophyta</taxon>
        <taxon>Magnoliopsida</taxon>
        <taxon>eudicotyledons</taxon>
        <taxon>Gunneridae</taxon>
        <taxon>Pentapetalae</taxon>
        <taxon>rosids</taxon>
        <taxon>malvids</taxon>
        <taxon>Malvales</taxon>
        <taxon>Malvaceae</taxon>
        <taxon>Malvoideae</taxon>
        <taxon>Gossypium</taxon>
    </lineage>
</organism>
<keyword evidence="7" id="KW-0677">Repeat</keyword>
<feature type="domain" description="Leucine-rich repeat-containing N-terminal plant-type" evidence="14">
    <location>
        <begin position="41"/>
        <end position="77"/>
    </location>
</feature>
<protein>
    <recommendedName>
        <fullName evidence="14">Leucine-rich repeat-containing N-terminal plant-type domain-containing protein</fullName>
    </recommendedName>
</protein>
<dbReference type="InterPro" id="IPR046956">
    <property type="entry name" value="RLP23-like"/>
</dbReference>
<evidence type="ECO:0000256" key="7">
    <source>
        <dbReference type="ARBA" id="ARBA00022737"/>
    </source>
</evidence>
<dbReference type="Gene3D" id="1.25.40.10">
    <property type="entry name" value="Tetratricopeptide repeat domain"/>
    <property type="match status" value="1"/>
</dbReference>
<comment type="caution">
    <text evidence="15">The sequence shown here is derived from an EMBL/GenBank/DDBJ whole genome shotgun (WGS) entry which is preliminary data.</text>
</comment>
<dbReference type="SMART" id="SM00369">
    <property type="entry name" value="LRR_TYP"/>
    <property type="match status" value="6"/>
</dbReference>
<evidence type="ECO:0000256" key="3">
    <source>
        <dbReference type="ARBA" id="ARBA00022475"/>
    </source>
</evidence>
<dbReference type="Gene3D" id="3.80.10.10">
    <property type="entry name" value="Ribonuclease Inhibitor"/>
    <property type="match status" value="3"/>
</dbReference>
<evidence type="ECO:0000256" key="4">
    <source>
        <dbReference type="ARBA" id="ARBA00022614"/>
    </source>
</evidence>
<dbReference type="PANTHER" id="PTHR48063:SF90">
    <property type="entry name" value="OS11G0565920 PROTEIN"/>
    <property type="match status" value="1"/>
</dbReference>
<evidence type="ECO:0000259" key="14">
    <source>
        <dbReference type="Pfam" id="PF08263"/>
    </source>
</evidence>
<dbReference type="GO" id="GO:0005886">
    <property type="term" value="C:plasma membrane"/>
    <property type="evidence" value="ECO:0007669"/>
    <property type="project" value="UniProtKB-SubCell"/>
</dbReference>
<gene>
    <name evidence="15" type="ORF">CXB51_004814</name>
</gene>
<dbReference type="InterPro" id="IPR011990">
    <property type="entry name" value="TPR-like_helical_dom_sf"/>
</dbReference>
<keyword evidence="6 13" id="KW-0732">Signal</keyword>
<dbReference type="EMBL" id="JAHUZN010000003">
    <property type="protein sequence ID" value="KAG8498640.1"/>
    <property type="molecule type" value="Genomic_DNA"/>
</dbReference>
<dbReference type="OrthoDB" id="1907415at2759"/>
<proteinExistence type="inferred from homology"/>
<evidence type="ECO:0000256" key="9">
    <source>
        <dbReference type="ARBA" id="ARBA00023136"/>
    </source>
</evidence>
<feature type="transmembrane region" description="Helical" evidence="12">
    <location>
        <begin position="877"/>
        <end position="894"/>
    </location>
</feature>
<keyword evidence="10" id="KW-0675">Receptor</keyword>
<keyword evidence="5 12" id="KW-0812">Transmembrane</keyword>
<keyword evidence="4" id="KW-0433">Leucine-rich repeat</keyword>
<evidence type="ECO:0000256" key="1">
    <source>
        <dbReference type="ARBA" id="ARBA00004251"/>
    </source>
</evidence>
<dbReference type="Pfam" id="PF08263">
    <property type="entry name" value="LRRNT_2"/>
    <property type="match status" value="1"/>
</dbReference>
<evidence type="ECO:0000256" key="5">
    <source>
        <dbReference type="ARBA" id="ARBA00022692"/>
    </source>
</evidence>
<comment type="similarity">
    <text evidence="2">Belongs to the RLP family.</text>
</comment>
<feature type="signal peptide" evidence="13">
    <location>
        <begin position="1"/>
        <end position="26"/>
    </location>
</feature>
<feature type="chain" id="PRO_5035276085" description="Leucine-rich repeat-containing N-terminal plant-type domain-containing protein" evidence="13">
    <location>
        <begin position="27"/>
        <end position="904"/>
    </location>
</feature>
<dbReference type="InterPro" id="IPR032675">
    <property type="entry name" value="LRR_dom_sf"/>
</dbReference>
<dbReference type="InterPro" id="IPR013210">
    <property type="entry name" value="LRR_N_plant-typ"/>
</dbReference>
<dbReference type="Pfam" id="PF06552">
    <property type="entry name" value="TOM20_plant"/>
    <property type="match status" value="1"/>
</dbReference>
<dbReference type="PANTHER" id="PTHR48063">
    <property type="entry name" value="LRR RECEPTOR-LIKE KINASE"/>
    <property type="match status" value="1"/>
</dbReference>
<dbReference type="InterPro" id="IPR001611">
    <property type="entry name" value="Leu-rich_rpt"/>
</dbReference>
<comment type="subcellular location">
    <subcellularLocation>
        <location evidence="1">Cell membrane</location>
        <topology evidence="1">Single-pass type I membrane protein</topology>
    </subcellularLocation>
</comment>